<keyword evidence="4" id="KW-1185">Reference proteome</keyword>
<dbReference type="InterPro" id="IPR010958">
    <property type="entry name" value="Chorismate_mutase_highGC-bac"/>
</dbReference>
<dbReference type="EMBL" id="PGGW01000068">
    <property type="protein sequence ID" value="PJE94750.1"/>
    <property type="molecule type" value="Genomic_DNA"/>
</dbReference>
<name>A0A2M8LS07_9ACTN</name>
<accession>A0A2M8LS07</accession>
<dbReference type="InterPro" id="IPR002701">
    <property type="entry name" value="CM_II_prokaryot"/>
</dbReference>
<organism evidence="3 4">
    <name type="scientific">Streptomyces carminius</name>
    <dbReference type="NCBI Taxonomy" id="2665496"/>
    <lineage>
        <taxon>Bacteria</taxon>
        <taxon>Bacillati</taxon>
        <taxon>Actinomycetota</taxon>
        <taxon>Actinomycetes</taxon>
        <taxon>Kitasatosporales</taxon>
        <taxon>Streptomycetaceae</taxon>
        <taxon>Streptomyces</taxon>
    </lineage>
</organism>
<dbReference type="NCBIfam" id="NF005894">
    <property type="entry name" value="PRK07857.1"/>
    <property type="match status" value="1"/>
</dbReference>
<dbReference type="RefSeq" id="WP_100204531.1">
    <property type="nucleotide sequence ID" value="NZ_PGGW01000068.1"/>
</dbReference>
<dbReference type="PROSITE" id="PS51168">
    <property type="entry name" value="CHORISMATE_MUT_2"/>
    <property type="match status" value="1"/>
</dbReference>
<dbReference type="AlphaFoldDB" id="A0A2M8LS07"/>
<dbReference type="GO" id="GO:0004106">
    <property type="term" value="F:chorismate mutase activity"/>
    <property type="evidence" value="ECO:0007669"/>
    <property type="project" value="InterPro"/>
</dbReference>
<dbReference type="GO" id="GO:0046417">
    <property type="term" value="P:chorismate metabolic process"/>
    <property type="evidence" value="ECO:0007669"/>
    <property type="project" value="InterPro"/>
</dbReference>
<feature type="compositionally biased region" description="Low complexity" evidence="1">
    <location>
        <begin position="1"/>
        <end position="34"/>
    </location>
</feature>
<comment type="caution">
    <text evidence="3">The sequence shown here is derived from an EMBL/GenBank/DDBJ whole genome shotgun (WGS) entry which is preliminary data.</text>
</comment>
<feature type="region of interest" description="Disordered" evidence="1">
    <location>
        <begin position="1"/>
        <end position="43"/>
    </location>
</feature>
<dbReference type="SUPFAM" id="SSF48600">
    <property type="entry name" value="Chorismate mutase II"/>
    <property type="match status" value="1"/>
</dbReference>
<gene>
    <name evidence="3" type="ORF">CUT44_26685</name>
</gene>
<evidence type="ECO:0000313" key="4">
    <source>
        <dbReference type="Proteomes" id="UP000230407"/>
    </source>
</evidence>
<dbReference type="InterPro" id="IPR036979">
    <property type="entry name" value="CM_dom_sf"/>
</dbReference>
<dbReference type="Pfam" id="PF01817">
    <property type="entry name" value="CM_2"/>
    <property type="match status" value="1"/>
</dbReference>
<sequence length="112" mass="12007">MTTPTSGTAASGTAASGTAASGTATSDTPATAPGERISEDRGRIDELDERIIALVRERMAVSARIQRTRIDSGGRRVNLSREMEILTRYREELGRPGTSLAMTLLELCRGRV</sequence>
<dbReference type="Gene3D" id="1.20.59.10">
    <property type="entry name" value="Chorismate mutase"/>
    <property type="match status" value="1"/>
</dbReference>
<dbReference type="InterPro" id="IPR036263">
    <property type="entry name" value="Chorismate_II_sf"/>
</dbReference>
<dbReference type="Proteomes" id="UP000230407">
    <property type="component" value="Unassembled WGS sequence"/>
</dbReference>
<dbReference type="SMART" id="SM00830">
    <property type="entry name" value="CM_2"/>
    <property type="match status" value="1"/>
</dbReference>
<reference evidence="3 4" key="1">
    <citation type="submission" date="2017-11" db="EMBL/GenBank/DDBJ databases">
        <title>Streptomyces carmine sp. nov., a novel actinomycete isolated from Sophora alopecuroides in Xinjiang, China.</title>
        <authorList>
            <person name="Wang Y."/>
            <person name="Luo X."/>
            <person name="Wan C."/>
            <person name="Zhang L."/>
        </authorList>
    </citation>
    <scope>NUCLEOTIDE SEQUENCE [LARGE SCALE GENOMIC DNA]</scope>
    <source>
        <strain evidence="3 4">TRM SA0054</strain>
    </source>
</reference>
<evidence type="ECO:0000256" key="1">
    <source>
        <dbReference type="SAM" id="MobiDB-lite"/>
    </source>
</evidence>
<evidence type="ECO:0000259" key="2">
    <source>
        <dbReference type="PROSITE" id="PS51168"/>
    </source>
</evidence>
<protein>
    <submittedName>
        <fullName evidence="3">Chorismate mutase</fullName>
    </submittedName>
</protein>
<evidence type="ECO:0000313" key="3">
    <source>
        <dbReference type="EMBL" id="PJE94750.1"/>
    </source>
</evidence>
<proteinExistence type="predicted"/>
<feature type="domain" description="Chorismate mutase" evidence="2">
    <location>
        <begin position="31"/>
        <end position="112"/>
    </location>
</feature>
<dbReference type="NCBIfam" id="TIGR01808">
    <property type="entry name" value="CM_M_hiGC-arch"/>
    <property type="match status" value="1"/>
</dbReference>